<sequence length="117" mass="13103">MNLMKFNKAKCKVLDLGLENPKHKYSLDEEVIESCPREDLEVLVEQKAQHGPAICARAAQKANHVLGCIKTSMASRSILPPCSALVRPPLEYCIQLWGSKHKKDIDLVEPSQQEEGH</sequence>
<reference evidence="1" key="1">
    <citation type="submission" date="2019-10" db="EMBL/GenBank/DDBJ databases">
        <authorList>
            <person name="Soares A.E.R."/>
            <person name="Aleixo A."/>
            <person name="Schneider P."/>
            <person name="Miyaki C.Y."/>
            <person name="Schneider M.P."/>
            <person name="Mello C."/>
            <person name="Vasconcelos A.T.R."/>
        </authorList>
    </citation>
    <scope>NUCLEOTIDE SEQUENCE</scope>
    <source>
        <tissue evidence="1">Muscle</tissue>
    </source>
</reference>
<gene>
    <name evidence="1" type="ORF">WISP_113954</name>
</gene>
<dbReference type="PANTHER" id="PTHR33332">
    <property type="entry name" value="REVERSE TRANSCRIPTASE DOMAIN-CONTAINING PROTEIN"/>
    <property type="match status" value="1"/>
</dbReference>
<organism evidence="1 2">
    <name type="scientific">Willisornis vidua</name>
    <name type="common">Xingu scale-backed antbird</name>
    <dbReference type="NCBI Taxonomy" id="1566151"/>
    <lineage>
        <taxon>Eukaryota</taxon>
        <taxon>Metazoa</taxon>
        <taxon>Chordata</taxon>
        <taxon>Craniata</taxon>
        <taxon>Vertebrata</taxon>
        <taxon>Euteleostomi</taxon>
        <taxon>Archelosauria</taxon>
        <taxon>Archosauria</taxon>
        <taxon>Dinosauria</taxon>
        <taxon>Saurischia</taxon>
        <taxon>Theropoda</taxon>
        <taxon>Coelurosauria</taxon>
        <taxon>Aves</taxon>
        <taxon>Neognathae</taxon>
        <taxon>Neoaves</taxon>
        <taxon>Telluraves</taxon>
        <taxon>Australaves</taxon>
        <taxon>Passeriformes</taxon>
        <taxon>Thamnophilidae</taxon>
        <taxon>Willisornis</taxon>
    </lineage>
</organism>
<dbReference type="EMBL" id="WHWB01034466">
    <property type="protein sequence ID" value="KAJ7409550.1"/>
    <property type="molecule type" value="Genomic_DNA"/>
</dbReference>
<proteinExistence type="predicted"/>
<evidence type="ECO:0000313" key="2">
    <source>
        <dbReference type="Proteomes" id="UP001145742"/>
    </source>
</evidence>
<accession>A0ABQ9CUS5</accession>
<protein>
    <submittedName>
        <fullName evidence="1">Uncharacterized protein</fullName>
    </submittedName>
</protein>
<name>A0ABQ9CUS5_9PASS</name>
<dbReference type="Proteomes" id="UP001145742">
    <property type="component" value="Unassembled WGS sequence"/>
</dbReference>
<evidence type="ECO:0000313" key="1">
    <source>
        <dbReference type="EMBL" id="KAJ7409550.1"/>
    </source>
</evidence>
<keyword evidence="2" id="KW-1185">Reference proteome</keyword>
<comment type="caution">
    <text evidence="1">The sequence shown here is derived from an EMBL/GenBank/DDBJ whole genome shotgun (WGS) entry which is preliminary data.</text>
</comment>